<name>A0AAV6UXE2_9ARAC</name>
<dbReference type="InterPro" id="IPR038050">
    <property type="entry name" value="Neuro_actylchol_rec"/>
</dbReference>
<evidence type="ECO:0000256" key="15">
    <source>
        <dbReference type="ARBA" id="ARBA00023303"/>
    </source>
</evidence>
<keyword evidence="8" id="KW-0406">Ion transport</keyword>
<keyword evidence="20" id="KW-1185">Reference proteome</keyword>
<evidence type="ECO:0000259" key="18">
    <source>
        <dbReference type="Pfam" id="PF02932"/>
    </source>
</evidence>
<keyword evidence="10" id="KW-1015">Disulfide bond</keyword>
<dbReference type="SUPFAM" id="SSF90112">
    <property type="entry name" value="Neurotransmitter-gated ion-channel transmembrane pore"/>
    <property type="match status" value="1"/>
</dbReference>
<evidence type="ECO:0000256" key="2">
    <source>
        <dbReference type="ARBA" id="ARBA00022448"/>
    </source>
</evidence>
<evidence type="ECO:0000256" key="1">
    <source>
        <dbReference type="ARBA" id="ARBA00009237"/>
    </source>
</evidence>
<dbReference type="GO" id="GO:0045211">
    <property type="term" value="C:postsynaptic membrane"/>
    <property type="evidence" value="ECO:0007669"/>
    <property type="project" value="UniProtKB-SubCell"/>
</dbReference>
<dbReference type="EMBL" id="JAFNEN010000230">
    <property type="protein sequence ID" value="KAG8188794.1"/>
    <property type="molecule type" value="Genomic_DNA"/>
</dbReference>
<dbReference type="Gene3D" id="1.20.58.390">
    <property type="entry name" value="Neurotransmitter-gated ion-channel transmembrane domain"/>
    <property type="match status" value="1"/>
</dbReference>
<evidence type="ECO:0000256" key="7">
    <source>
        <dbReference type="ARBA" id="ARBA00023018"/>
    </source>
</evidence>
<comment type="similarity">
    <text evidence="1">Belongs to the ligand-gated ion channel (TC 1.A.9) family. Acetylcholine receptor (TC 1.A.9.1) subfamily.</text>
</comment>
<feature type="transmembrane region" description="Helical" evidence="17">
    <location>
        <begin position="30"/>
        <end position="48"/>
    </location>
</feature>
<evidence type="ECO:0000256" key="16">
    <source>
        <dbReference type="ARBA" id="ARBA00034104"/>
    </source>
</evidence>
<evidence type="ECO:0000313" key="20">
    <source>
        <dbReference type="Proteomes" id="UP000827092"/>
    </source>
</evidence>
<evidence type="ECO:0000256" key="8">
    <source>
        <dbReference type="ARBA" id="ARBA00023065"/>
    </source>
</evidence>
<proteinExistence type="inferred from homology"/>
<evidence type="ECO:0000256" key="6">
    <source>
        <dbReference type="ARBA" id="ARBA00022989"/>
    </source>
</evidence>
<dbReference type="InterPro" id="IPR036719">
    <property type="entry name" value="Neuro-gated_channel_TM_sf"/>
</dbReference>
<dbReference type="InterPro" id="IPR006029">
    <property type="entry name" value="Neurotrans-gated_channel_TM"/>
</dbReference>
<sequence length="82" mass="9410">MFIAQHYDNKDDFESIKEDWKYVAMVIDRLFLYIFTFACIVGTCGILLQAPSLYDPEKPIDVTLSKVALGQDMPPDTPMLFD</sequence>
<accession>A0AAV6UXE2</accession>
<keyword evidence="4 17" id="KW-0812">Transmembrane</keyword>
<evidence type="ECO:0000256" key="11">
    <source>
        <dbReference type="ARBA" id="ARBA00023170"/>
    </source>
</evidence>
<keyword evidence="15" id="KW-0407">Ion channel</keyword>
<organism evidence="19 20">
    <name type="scientific">Oedothorax gibbosus</name>
    <dbReference type="NCBI Taxonomy" id="931172"/>
    <lineage>
        <taxon>Eukaryota</taxon>
        <taxon>Metazoa</taxon>
        <taxon>Ecdysozoa</taxon>
        <taxon>Arthropoda</taxon>
        <taxon>Chelicerata</taxon>
        <taxon>Arachnida</taxon>
        <taxon>Araneae</taxon>
        <taxon>Araneomorphae</taxon>
        <taxon>Entelegynae</taxon>
        <taxon>Araneoidea</taxon>
        <taxon>Linyphiidae</taxon>
        <taxon>Erigoninae</taxon>
        <taxon>Oedothorax</taxon>
    </lineage>
</organism>
<keyword evidence="13" id="KW-0628">Postsynaptic cell membrane</keyword>
<evidence type="ECO:0000313" key="19">
    <source>
        <dbReference type="EMBL" id="KAG8188794.1"/>
    </source>
</evidence>
<keyword evidence="9 17" id="KW-0472">Membrane</keyword>
<keyword evidence="2" id="KW-0813">Transport</keyword>
<protein>
    <recommendedName>
        <fullName evidence="18">Neurotransmitter-gated ion-channel transmembrane domain-containing protein</fullName>
    </recommendedName>
</protein>
<comment type="caution">
    <text evidence="19">The sequence shown here is derived from an EMBL/GenBank/DDBJ whole genome shotgun (WGS) entry which is preliminary data.</text>
</comment>
<reference evidence="19 20" key="1">
    <citation type="journal article" date="2022" name="Nat. Ecol. Evol.">
        <title>A masculinizing supergene underlies an exaggerated male reproductive morph in a spider.</title>
        <authorList>
            <person name="Hendrickx F."/>
            <person name="De Corte Z."/>
            <person name="Sonet G."/>
            <person name="Van Belleghem S.M."/>
            <person name="Kostlbacher S."/>
            <person name="Vangestel C."/>
        </authorList>
    </citation>
    <scope>NUCLEOTIDE SEQUENCE [LARGE SCALE GENOMIC DNA]</scope>
    <source>
        <strain evidence="19">W744_W776</strain>
    </source>
</reference>
<gene>
    <name evidence="19" type="ORF">JTE90_009186</name>
</gene>
<keyword evidence="7" id="KW-0770">Synapse</keyword>
<evidence type="ECO:0000256" key="3">
    <source>
        <dbReference type="ARBA" id="ARBA00022475"/>
    </source>
</evidence>
<comment type="subcellular location">
    <subcellularLocation>
        <location evidence="16">Postsynaptic cell membrane</location>
        <topology evidence="16">Multi-pass membrane protein</topology>
    </subcellularLocation>
</comment>
<evidence type="ECO:0000256" key="17">
    <source>
        <dbReference type="SAM" id="Phobius"/>
    </source>
</evidence>
<dbReference type="GO" id="GO:0007271">
    <property type="term" value="P:synaptic transmission, cholinergic"/>
    <property type="evidence" value="ECO:0007669"/>
    <property type="project" value="UniProtKB-ARBA"/>
</dbReference>
<keyword evidence="5" id="KW-0732">Signal</keyword>
<keyword evidence="6 17" id="KW-1133">Transmembrane helix</keyword>
<dbReference type="Pfam" id="PF02932">
    <property type="entry name" value="Neur_chan_memb"/>
    <property type="match status" value="1"/>
</dbReference>
<dbReference type="Proteomes" id="UP000827092">
    <property type="component" value="Unassembled WGS sequence"/>
</dbReference>
<evidence type="ECO:0000256" key="4">
    <source>
        <dbReference type="ARBA" id="ARBA00022692"/>
    </source>
</evidence>
<feature type="domain" description="Neurotransmitter-gated ion-channel transmembrane" evidence="18">
    <location>
        <begin position="2"/>
        <end position="46"/>
    </location>
</feature>
<dbReference type="FunFam" id="1.20.58.390:FF:000022">
    <property type="entry name" value="Nicotinic acetylcholine receptor subunit alpha4"/>
    <property type="match status" value="1"/>
</dbReference>
<evidence type="ECO:0000256" key="5">
    <source>
        <dbReference type="ARBA" id="ARBA00022729"/>
    </source>
</evidence>
<evidence type="ECO:0000256" key="10">
    <source>
        <dbReference type="ARBA" id="ARBA00023157"/>
    </source>
</evidence>
<dbReference type="GO" id="GO:0098655">
    <property type="term" value="P:monoatomic cation transmembrane transport"/>
    <property type="evidence" value="ECO:0007669"/>
    <property type="project" value="UniProtKB-ARBA"/>
</dbReference>
<dbReference type="AlphaFoldDB" id="A0AAV6UXE2"/>
<keyword evidence="14" id="KW-1071">Ligand-gated ion channel</keyword>
<evidence type="ECO:0000256" key="13">
    <source>
        <dbReference type="ARBA" id="ARBA00023257"/>
    </source>
</evidence>
<keyword evidence="3" id="KW-1003">Cell membrane</keyword>
<evidence type="ECO:0000256" key="12">
    <source>
        <dbReference type="ARBA" id="ARBA00023180"/>
    </source>
</evidence>
<evidence type="ECO:0000256" key="9">
    <source>
        <dbReference type="ARBA" id="ARBA00023136"/>
    </source>
</evidence>
<keyword evidence="11" id="KW-0675">Receptor</keyword>
<evidence type="ECO:0000256" key="14">
    <source>
        <dbReference type="ARBA" id="ARBA00023286"/>
    </source>
</evidence>
<keyword evidence="12" id="KW-0325">Glycoprotein</keyword>